<dbReference type="Proteomes" id="UP000729402">
    <property type="component" value="Unassembled WGS sequence"/>
</dbReference>
<reference evidence="2" key="1">
    <citation type="journal article" date="2021" name="bioRxiv">
        <title>Whole Genome Assembly and Annotation of Northern Wild Rice, Zizania palustris L., Supports a Whole Genome Duplication in the Zizania Genus.</title>
        <authorList>
            <person name="Haas M."/>
            <person name="Kono T."/>
            <person name="Macchietto M."/>
            <person name="Millas R."/>
            <person name="McGilp L."/>
            <person name="Shao M."/>
            <person name="Duquette J."/>
            <person name="Hirsch C.N."/>
            <person name="Kimball J."/>
        </authorList>
    </citation>
    <scope>NUCLEOTIDE SEQUENCE</scope>
    <source>
        <tissue evidence="2">Fresh leaf tissue</tissue>
    </source>
</reference>
<reference evidence="2" key="2">
    <citation type="submission" date="2021-02" db="EMBL/GenBank/DDBJ databases">
        <authorList>
            <person name="Kimball J.A."/>
            <person name="Haas M.W."/>
            <person name="Macchietto M."/>
            <person name="Kono T."/>
            <person name="Duquette J."/>
            <person name="Shao M."/>
        </authorList>
    </citation>
    <scope>NUCLEOTIDE SEQUENCE</scope>
    <source>
        <tissue evidence="2">Fresh leaf tissue</tissue>
    </source>
</reference>
<accession>A0A8J5SS31</accession>
<sequence length="69" mass="8038">MRRDIYNSGRQQQSLIPLLLLPPPPPPRSSSSYTLDSQLRRRPVRNKDSSALSSKFAYEEPAWLRMQPR</sequence>
<organism evidence="2 3">
    <name type="scientific">Zizania palustris</name>
    <name type="common">Northern wild rice</name>
    <dbReference type="NCBI Taxonomy" id="103762"/>
    <lineage>
        <taxon>Eukaryota</taxon>
        <taxon>Viridiplantae</taxon>
        <taxon>Streptophyta</taxon>
        <taxon>Embryophyta</taxon>
        <taxon>Tracheophyta</taxon>
        <taxon>Spermatophyta</taxon>
        <taxon>Magnoliopsida</taxon>
        <taxon>Liliopsida</taxon>
        <taxon>Poales</taxon>
        <taxon>Poaceae</taxon>
        <taxon>BOP clade</taxon>
        <taxon>Oryzoideae</taxon>
        <taxon>Oryzeae</taxon>
        <taxon>Zizaniinae</taxon>
        <taxon>Zizania</taxon>
    </lineage>
</organism>
<comment type="caution">
    <text evidence="2">The sequence shown here is derived from an EMBL/GenBank/DDBJ whole genome shotgun (WGS) entry which is preliminary data.</text>
</comment>
<feature type="region of interest" description="Disordered" evidence="1">
    <location>
        <begin position="1"/>
        <end position="51"/>
    </location>
</feature>
<name>A0A8J5SS31_ZIZPA</name>
<proteinExistence type="predicted"/>
<dbReference type="EMBL" id="JAAALK010000282">
    <property type="protein sequence ID" value="KAG8079220.1"/>
    <property type="molecule type" value="Genomic_DNA"/>
</dbReference>
<gene>
    <name evidence="2" type="ORF">GUJ93_ZPchr0007g4255</name>
</gene>
<keyword evidence="3" id="KW-1185">Reference proteome</keyword>
<protein>
    <submittedName>
        <fullName evidence="2">Uncharacterized protein</fullName>
    </submittedName>
</protein>
<evidence type="ECO:0000256" key="1">
    <source>
        <dbReference type="SAM" id="MobiDB-lite"/>
    </source>
</evidence>
<evidence type="ECO:0000313" key="3">
    <source>
        <dbReference type="Proteomes" id="UP000729402"/>
    </source>
</evidence>
<dbReference type="AlphaFoldDB" id="A0A8J5SS31"/>
<evidence type="ECO:0000313" key="2">
    <source>
        <dbReference type="EMBL" id="KAG8079220.1"/>
    </source>
</evidence>